<dbReference type="PROSITE" id="PS51257">
    <property type="entry name" value="PROKAR_LIPOPROTEIN"/>
    <property type="match status" value="1"/>
</dbReference>
<dbReference type="EMBL" id="JBEDNQ010000001">
    <property type="protein sequence ID" value="MEQ3549086.1"/>
    <property type="molecule type" value="Genomic_DNA"/>
</dbReference>
<dbReference type="InterPro" id="IPR036737">
    <property type="entry name" value="OmpA-like_sf"/>
</dbReference>
<dbReference type="RefSeq" id="WP_349296176.1">
    <property type="nucleotide sequence ID" value="NZ_JBEDNQ010000001.1"/>
</dbReference>
<dbReference type="SUPFAM" id="SSF103088">
    <property type="entry name" value="OmpA-like"/>
    <property type="match status" value="1"/>
</dbReference>
<evidence type="ECO:0000256" key="1">
    <source>
        <dbReference type="PROSITE-ProRule" id="PRU00473"/>
    </source>
</evidence>
<feature type="signal peptide" evidence="3">
    <location>
        <begin position="1"/>
        <end position="21"/>
    </location>
</feature>
<dbReference type="PROSITE" id="PS51123">
    <property type="entry name" value="OMPA_2"/>
    <property type="match status" value="1"/>
</dbReference>
<name>A0ABV1K3Q3_9PSEU</name>
<feature type="region of interest" description="Disordered" evidence="2">
    <location>
        <begin position="343"/>
        <end position="374"/>
    </location>
</feature>
<keyword evidence="6" id="KW-1185">Reference proteome</keyword>
<reference evidence="5 6" key="1">
    <citation type="submission" date="2024-03" db="EMBL/GenBank/DDBJ databases">
        <title>Draft genome sequence of Pseudonocardia nematodicida JCM 31783.</title>
        <authorList>
            <person name="Butdee W."/>
            <person name="Duangmal K."/>
        </authorList>
    </citation>
    <scope>NUCLEOTIDE SEQUENCE [LARGE SCALE GENOMIC DNA]</scope>
    <source>
        <strain evidence="5 6">JCM 31783</strain>
    </source>
</reference>
<proteinExistence type="predicted"/>
<dbReference type="Proteomes" id="UP001494902">
    <property type="component" value="Unassembled WGS sequence"/>
</dbReference>
<evidence type="ECO:0000256" key="2">
    <source>
        <dbReference type="SAM" id="MobiDB-lite"/>
    </source>
</evidence>
<feature type="domain" description="OmpA-like" evidence="4">
    <location>
        <begin position="263"/>
        <end position="390"/>
    </location>
</feature>
<evidence type="ECO:0000313" key="6">
    <source>
        <dbReference type="Proteomes" id="UP001494902"/>
    </source>
</evidence>
<keyword evidence="3" id="KW-0732">Signal</keyword>
<comment type="caution">
    <text evidence="5">The sequence shown here is derived from an EMBL/GenBank/DDBJ whole genome shotgun (WGS) entry which is preliminary data.</text>
</comment>
<evidence type="ECO:0000256" key="3">
    <source>
        <dbReference type="SAM" id="SignalP"/>
    </source>
</evidence>
<dbReference type="Gene3D" id="3.30.1330.60">
    <property type="entry name" value="OmpA-like domain"/>
    <property type="match status" value="1"/>
</dbReference>
<feature type="chain" id="PRO_5045531973" description="OmpA-like domain-containing protein" evidence="3">
    <location>
        <begin position="22"/>
        <end position="392"/>
    </location>
</feature>
<evidence type="ECO:0000313" key="5">
    <source>
        <dbReference type="EMBL" id="MEQ3549086.1"/>
    </source>
</evidence>
<dbReference type="InterPro" id="IPR006665">
    <property type="entry name" value="OmpA-like"/>
</dbReference>
<organism evidence="5 6">
    <name type="scientific">Pseudonocardia nematodicida</name>
    <dbReference type="NCBI Taxonomy" id="1206997"/>
    <lineage>
        <taxon>Bacteria</taxon>
        <taxon>Bacillati</taxon>
        <taxon>Actinomycetota</taxon>
        <taxon>Actinomycetes</taxon>
        <taxon>Pseudonocardiales</taxon>
        <taxon>Pseudonocardiaceae</taxon>
        <taxon>Pseudonocardia</taxon>
    </lineage>
</organism>
<accession>A0ABV1K3Q3</accession>
<sequence length="392" mass="40194">MRRQTVTYVFAAVLLYTAAGCGTTGPPPEDPANAVAIAVQSNAAALAPDLGDALRADLARRAADPETDDVVVHVVSGRDRVETVDLEPRRPNGHVERGTERIHALVDDRLAELDAAIHRAGTSGDVDDPLAALATAGRTGAGTVVLLSAGVTGTDPIDQRVYGWDRDPGALAADLRDRRLLPDLTGRDVVLGGLGRTTGDQPPLGLREQAALREQWTAICAATGAAACTVDDGIRPPSPPESTVDTPPVPPLPVVTTAGGSGGGPVTWEVPAPLLFRPDSCALLDPAAATRLLTPLVEQLAGQPDHRTVSVSGRAAPVGTGDGIALSRCRAEAAAGILRDAGVPDSAIGEVRGDGSALDPPEASQGPDGRPDPAKLAALRRVVFTLTSTEEA</sequence>
<evidence type="ECO:0000259" key="4">
    <source>
        <dbReference type="PROSITE" id="PS51123"/>
    </source>
</evidence>
<protein>
    <recommendedName>
        <fullName evidence="4">OmpA-like domain-containing protein</fullName>
    </recommendedName>
</protein>
<gene>
    <name evidence="5" type="ORF">WIS52_01275</name>
</gene>
<keyword evidence="1" id="KW-0472">Membrane</keyword>